<feature type="transmembrane region" description="Helical" evidence="1">
    <location>
        <begin position="48"/>
        <end position="70"/>
    </location>
</feature>
<dbReference type="EMBL" id="CP009313">
    <property type="protein sequence ID" value="AJE40443.1"/>
    <property type="molecule type" value="Genomic_DNA"/>
</dbReference>
<keyword evidence="4" id="KW-1185">Reference proteome</keyword>
<dbReference type="EMBL" id="CP023747">
    <property type="protein sequence ID" value="QEV39007.1"/>
    <property type="molecule type" value="Genomic_DNA"/>
</dbReference>
<dbReference type="KEGG" id="snq:CP978_10915"/>
<dbReference type="Proteomes" id="UP000325763">
    <property type="component" value="Chromosome"/>
</dbReference>
<reference evidence="4" key="1">
    <citation type="submission" date="2014-09" db="EMBL/GenBank/DDBJ databases">
        <title>Sequence of the Streptomyces nodosus genome.</title>
        <authorList>
            <person name="Sweeney P."/>
            <person name="Stephens N."/>
            <person name="Murphy C."/>
            <person name="Caffrey P."/>
        </authorList>
    </citation>
    <scope>NUCLEOTIDE SEQUENCE [LARGE SCALE GENOMIC DNA]</scope>
    <source>
        <strain evidence="4">ATCC 14899</strain>
    </source>
</reference>
<gene>
    <name evidence="3" type="ORF">CP978_10915</name>
    <name evidence="2" type="ORF">SNOD_10580</name>
</gene>
<dbReference type="HOGENOM" id="CLU_1348319_0_0_11"/>
<evidence type="ECO:0000313" key="5">
    <source>
        <dbReference type="Proteomes" id="UP000325763"/>
    </source>
</evidence>
<feature type="transmembrane region" description="Helical" evidence="1">
    <location>
        <begin position="12"/>
        <end position="33"/>
    </location>
</feature>
<organism evidence="2 4">
    <name type="scientific">Streptomyces nodosus</name>
    <dbReference type="NCBI Taxonomy" id="40318"/>
    <lineage>
        <taxon>Bacteria</taxon>
        <taxon>Bacillati</taxon>
        <taxon>Actinomycetota</taxon>
        <taxon>Actinomycetes</taxon>
        <taxon>Kitasatosporales</taxon>
        <taxon>Streptomycetaceae</taxon>
        <taxon>Streptomyces</taxon>
    </lineage>
</organism>
<evidence type="ECO:0000256" key="1">
    <source>
        <dbReference type="SAM" id="Phobius"/>
    </source>
</evidence>
<dbReference type="Proteomes" id="UP000031526">
    <property type="component" value="Chromosome"/>
</dbReference>
<keyword evidence="1" id="KW-0812">Transmembrane</keyword>
<protein>
    <submittedName>
        <fullName evidence="2">Uncharacterized protein</fullName>
    </submittedName>
</protein>
<evidence type="ECO:0000313" key="2">
    <source>
        <dbReference type="EMBL" id="AJE40443.1"/>
    </source>
</evidence>
<accession>A0A0B5DA35</accession>
<reference evidence="3 5" key="3">
    <citation type="submission" date="2017-09" db="EMBL/GenBank/DDBJ databases">
        <title>Streptomyces genome completion.</title>
        <authorList>
            <person name="Lee N."/>
            <person name="Cho B.-K."/>
        </authorList>
    </citation>
    <scope>NUCLEOTIDE SEQUENCE [LARGE SCALE GENOMIC DNA]</scope>
    <source>
        <strain evidence="3 5">ATCC 14899</strain>
    </source>
</reference>
<name>A0A0B5DA35_9ACTN</name>
<evidence type="ECO:0000313" key="4">
    <source>
        <dbReference type="Proteomes" id="UP000031526"/>
    </source>
</evidence>
<keyword evidence="1" id="KW-1133">Transmembrane helix</keyword>
<evidence type="ECO:0000313" key="3">
    <source>
        <dbReference type="EMBL" id="QEV39007.1"/>
    </source>
</evidence>
<dbReference type="AlphaFoldDB" id="A0A0B5DA35"/>
<keyword evidence="1" id="KW-0472">Membrane</keyword>
<sequence>MIGYWFAALRRVAVLVAVVAVAMCAFIAGVTIWDDPGTWAEALRDGVLIGLAWGAGIGVVGATSSTWGAARAASRHGLRLAAEAVILPCTAEFRVPLSSGVTAYQLTDSVRYALSEIQVPLIDEVTEFTHGKLTLVYRQSLSGPVKLHISIVTERDTATVTMDARPTAAWRRMDDGASWSVLTAAEPHVRKAVRQEAGDTTAV</sequence>
<reference evidence="2 4" key="2">
    <citation type="journal article" date="2016" name="Appl. Microbiol. Biotechnol.">
        <title>Exploiting the genome sequence of Streptomyces nodosus for enhanced antibiotic production.</title>
        <authorList>
            <person name="Sweeney P."/>
            <person name="Murphy C.D."/>
            <person name="Caffrey P."/>
        </authorList>
    </citation>
    <scope>NUCLEOTIDE SEQUENCE [LARGE SCALE GENOMIC DNA]</scope>
    <source>
        <strain evidence="2 4">ATCC 14899</strain>
    </source>
</reference>
<proteinExistence type="predicted"/>